<gene>
    <name evidence="4" type="ORF">BSL78_10438</name>
</gene>
<dbReference type="GO" id="GO:0005509">
    <property type="term" value="F:calcium ion binding"/>
    <property type="evidence" value="ECO:0007669"/>
    <property type="project" value="InterPro"/>
</dbReference>
<evidence type="ECO:0000256" key="1">
    <source>
        <dbReference type="ARBA" id="ARBA00022837"/>
    </source>
</evidence>
<comment type="caution">
    <text evidence="4">The sequence shown here is derived from an EMBL/GenBank/DDBJ whole genome shotgun (WGS) entry which is preliminary data.</text>
</comment>
<evidence type="ECO:0000256" key="2">
    <source>
        <dbReference type="SAM" id="SignalP"/>
    </source>
</evidence>
<accession>A0A2G8KXF6</accession>
<protein>
    <recommendedName>
        <fullName evidence="3">EF-hand domain-containing protein</fullName>
    </recommendedName>
</protein>
<keyword evidence="1" id="KW-0106">Calcium</keyword>
<proteinExistence type="predicted"/>
<dbReference type="PROSITE" id="PS00018">
    <property type="entry name" value="EF_HAND_1"/>
    <property type="match status" value="1"/>
</dbReference>
<evidence type="ECO:0000259" key="3">
    <source>
        <dbReference type="PROSITE" id="PS50222"/>
    </source>
</evidence>
<evidence type="ECO:0000313" key="5">
    <source>
        <dbReference type="Proteomes" id="UP000230750"/>
    </source>
</evidence>
<dbReference type="AlphaFoldDB" id="A0A2G8KXF6"/>
<dbReference type="InterPro" id="IPR002048">
    <property type="entry name" value="EF_hand_dom"/>
</dbReference>
<name>A0A2G8KXF6_STIJA</name>
<sequence>MEFCKGHRLLILALLSALYFCTAKDIDPTNEIRAEDFLQATHEEFHGIDIPKIFTVYDLNRDHKISLIELSEVTSTEKENAQLPFAEADANGDNYITVEEFTDALGSLMPTT</sequence>
<feature type="domain" description="EF-hand" evidence="3">
    <location>
        <begin position="76"/>
        <end position="111"/>
    </location>
</feature>
<dbReference type="InterPro" id="IPR018247">
    <property type="entry name" value="EF_Hand_1_Ca_BS"/>
</dbReference>
<organism evidence="4 5">
    <name type="scientific">Stichopus japonicus</name>
    <name type="common">Sea cucumber</name>
    <dbReference type="NCBI Taxonomy" id="307972"/>
    <lineage>
        <taxon>Eukaryota</taxon>
        <taxon>Metazoa</taxon>
        <taxon>Echinodermata</taxon>
        <taxon>Eleutherozoa</taxon>
        <taxon>Echinozoa</taxon>
        <taxon>Holothuroidea</taxon>
        <taxon>Aspidochirotacea</taxon>
        <taxon>Aspidochirotida</taxon>
        <taxon>Stichopodidae</taxon>
        <taxon>Apostichopus</taxon>
    </lineage>
</organism>
<dbReference type="Proteomes" id="UP000230750">
    <property type="component" value="Unassembled WGS sequence"/>
</dbReference>
<dbReference type="EMBL" id="MRZV01000318">
    <property type="protein sequence ID" value="PIK52671.1"/>
    <property type="molecule type" value="Genomic_DNA"/>
</dbReference>
<dbReference type="Gene3D" id="1.10.238.10">
    <property type="entry name" value="EF-hand"/>
    <property type="match status" value="1"/>
</dbReference>
<dbReference type="Pfam" id="PF13202">
    <property type="entry name" value="EF-hand_5"/>
    <property type="match status" value="1"/>
</dbReference>
<evidence type="ECO:0000313" key="4">
    <source>
        <dbReference type="EMBL" id="PIK52671.1"/>
    </source>
</evidence>
<dbReference type="OrthoDB" id="9861473at2759"/>
<keyword evidence="5" id="KW-1185">Reference proteome</keyword>
<keyword evidence="2" id="KW-0732">Signal</keyword>
<feature type="chain" id="PRO_5013715062" description="EF-hand domain-containing protein" evidence="2">
    <location>
        <begin position="24"/>
        <end position="112"/>
    </location>
</feature>
<reference evidence="4 5" key="1">
    <citation type="journal article" date="2017" name="PLoS Biol.">
        <title>The sea cucumber genome provides insights into morphological evolution and visceral regeneration.</title>
        <authorList>
            <person name="Zhang X."/>
            <person name="Sun L."/>
            <person name="Yuan J."/>
            <person name="Sun Y."/>
            <person name="Gao Y."/>
            <person name="Zhang L."/>
            <person name="Li S."/>
            <person name="Dai H."/>
            <person name="Hamel J.F."/>
            <person name="Liu C."/>
            <person name="Yu Y."/>
            <person name="Liu S."/>
            <person name="Lin W."/>
            <person name="Guo K."/>
            <person name="Jin S."/>
            <person name="Xu P."/>
            <person name="Storey K.B."/>
            <person name="Huan P."/>
            <person name="Zhang T."/>
            <person name="Zhou Y."/>
            <person name="Zhang J."/>
            <person name="Lin C."/>
            <person name="Li X."/>
            <person name="Xing L."/>
            <person name="Huo D."/>
            <person name="Sun M."/>
            <person name="Wang L."/>
            <person name="Mercier A."/>
            <person name="Li F."/>
            <person name="Yang H."/>
            <person name="Xiang J."/>
        </authorList>
    </citation>
    <scope>NUCLEOTIDE SEQUENCE [LARGE SCALE GENOMIC DNA]</scope>
    <source>
        <strain evidence="4">Shaxun</strain>
        <tissue evidence="4">Muscle</tissue>
    </source>
</reference>
<feature type="signal peptide" evidence="2">
    <location>
        <begin position="1"/>
        <end position="23"/>
    </location>
</feature>
<dbReference type="InterPro" id="IPR011992">
    <property type="entry name" value="EF-hand-dom_pair"/>
</dbReference>
<dbReference type="PROSITE" id="PS50222">
    <property type="entry name" value="EF_HAND_2"/>
    <property type="match status" value="1"/>
</dbReference>
<dbReference type="SUPFAM" id="SSF47473">
    <property type="entry name" value="EF-hand"/>
    <property type="match status" value="1"/>
</dbReference>